<feature type="compositionally biased region" description="Basic and acidic residues" evidence="1">
    <location>
        <begin position="13"/>
        <end position="27"/>
    </location>
</feature>
<evidence type="ECO:0000256" key="1">
    <source>
        <dbReference type="SAM" id="MobiDB-lite"/>
    </source>
</evidence>
<evidence type="ECO:0000313" key="4">
    <source>
        <dbReference type="Proteomes" id="UP000748108"/>
    </source>
</evidence>
<evidence type="ECO:0000313" key="3">
    <source>
        <dbReference type="EMBL" id="MBT9282239.1"/>
    </source>
</evidence>
<name>A0A947CWD1_HYDSH</name>
<comment type="caution">
    <text evidence="3">The sequence shown here is derived from an EMBL/GenBank/DDBJ whole genome shotgun (WGS) entry which is preliminary data.</text>
</comment>
<feature type="domain" description="Branched-chain amino acid ATP-binding cassette transporter C-terminal" evidence="2">
    <location>
        <begin position="100"/>
        <end position="124"/>
    </location>
</feature>
<organism evidence="3 4">
    <name type="scientific">Hydrogenibacillus schlegelii</name>
    <name type="common">Bacillus schlegelii</name>
    <dbReference type="NCBI Taxonomy" id="1484"/>
    <lineage>
        <taxon>Bacteria</taxon>
        <taxon>Bacillati</taxon>
        <taxon>Bacillota</taxon>
        <taxon>Bacilli</taxon>
        <taxon>Bacillales</taxon>
        <taxon>Bacillales Family X. Incertae Sedis</taxon>
        <taxon>Hydrogenibacillus</taxon>
    </lineage>
</organism>
<dbReference type="InterPro" id="IPR032823">
    <property type="entry name" value="BCA_ABC_TP_C"/>
</dbReference>
<sequence>MPAGGTGRRKGRPPGDRRPDDGEKRPDPPIAGRKRRQIDRLREGGAQGGHGEGERRPSEGGERPRFGLRIAERGDDEGEGRPRQGGLRHDPKGLALNFGRTIAAGTPEEVTRHPDVVRAYLGERRHA</sequence>
<feature type="region of interest" description="Disordered" evidence="1">
    <location>
        <begin position="1"/>
        <end position="94"/>
    </location>
</feature>
<gene>
    <name evidence="3" type="ORF">KM312_06225</name>
</gene>
<dbReference type="Pfam" id="PF12399">
    <property type="entry name" value="BCA_ABC_TP_C"/>
    <property type="match status" value="1"/>
</dbReference>
<feature type="compositionally biased region" description="Basic and acidic residues" evidence="1">
    <location>
        <begin position="51"/>
        <end position="92"/>
    </location>
</feature>
<dbReference type="AlphaFoldDB" id="A0A947CWD1"/>
<dbReference type="EMBL" id="JAHHQF010000051">
    <property type="protein sequence ID" value="MBT9282239.1"/>
    <property type="molecule type" value="Genomic_DNA"/>
</dbReference>
<accession>A0A947CWD1</accession>
<proteinExistence type="predicted"/>
<dbReference type="Proteomes" id="UP000748108">
    <property type="component" value="Unassembled WGS sequence"/>
</dbReference>
<protein>
    <recommendedName>
        <fullName evidence="2">Branched-chain amino acid ATP-binding cassette transporter C-terminal domain-containing protein</fullName>
    </recommendedName>
</protein>
<evidence type="ECO:0000259" key="2">
    <source>
        <dbReference type="Pfam" id="PF12399"/>
    </source>
</evidence>
<reference evidence="3" key="1">
    <citation type="journal article" date="2021" name="Microbiology">
        <title>Metagenomic Analysis of the Microbial Community in the Underground Coal Fire Area (Kemerovo Region, Russia) Revealed Predominance of Thermophilic Members of the Phyla Deinococcus-thermus, Aquificae, and Firmicutes.</title>
        <authorList>
            <person name="Kadnikov V."/>
            <person name="Mardanov A.V."/>
            <person name="Beletsky A.V."/>
            <person name="Karnachuk O.V."/>
            <person name="Ravin N.V."/>
        </authorList>
    </citation>
    <scope>NUCLEOTIDE SEQUENCE</scope>
    <source>
        <strain evidence="3">RBS10-49</strain>
    </source>
</reference>